<gene>
    <name evidence="3" type="ORF">DMN91_005841</name>
</gene>
<sequence length="332" mass="39608">MDHQDMASIQNVNVSDVSDDTDSSASFVIIDEDSADEVDASLLTSYIQQKSTLSDFKEIILLKEQEENLDNQSDQLLKEKELLEEEKTSLKQEKEMLEEQSDQLLKEMKLLEKDKNSLKQEKEMLDEQSDQLLMEKKLLKEETFSLQLEKQICDMRHQLLEEKKLIEKERASLKQEKYMFYKQYEKLQMKKKLLEKKTINLKQEKEMLDKQSNQLLKEKKLLEEENIRLKEERHMRDMQRSEELYSSCERLSNAYKKHLTGGNQKLQKRCEQLLDEKRSIEKQLIDERKQHEDAKKRIVHKDDTICALEEVVSVLKDELTFINKTRSPLWPF</sequence>
<reference evidence="3" key="1">
    <citation type="journal article" date="2018" name="Genome Res.">
        <title>The genomic architecture and molecular evolution of ant odorant receptors.</title>
        <authorList>
            <person name="McKenzie S.K."/>
            <person name="Kronauer D.J.C."/>
        </authorList>
    </citation>
    <scope>NUCLEOTIDE SEQUENCE [LARGE SCALE GENOMIC DNA]</scope>
    <source>
        <strain evidence="3">Clonal line C1</strain>
    </source>
</reference>
<feature type="region of interest" description="Disordered" evidence="2">
    <location>
        <begin position="1"/>
        <end position="21"/>
    </location>
</feature>
<name>A0A3L8DNT7_OOCBI</name>
<organism evidence="3">
    <name type="scientific">Ooceraea biroi</name>
    <name type="common">Clonal raider ant</name>
    <name type="synonym">Cerapachys biroi</name>
    <dbReference type="NCBI Taxonomy" id="2015173"/>
    <lineage>
        <taxon>Eukaryota</taxon>
        <taxon>Metazoa</taxon>
        <taxon>Ecdysozoa</taxon>
        <taxon>Arthropoda</taxon>
        <taxon>Hexapoda</taxon>
        <taxon>Insecta</taxon>
        <taxon>Pterygota</taxon>
        <taxon>Neoptera</taxon>
        <taxon>Endopterygota</taxon>
        <taxon>Hymenoptera</taxon>
        <taxon>Apocrita</taxon>
        <taxon>Aculeata</taxon>
        <taxon>Formicoidea</taxon>
        <taxon>Formicidae</taxon>
        <taxon>Dorylinae</taxon>
        <taxon>Ooceraea</taxon>
    </lineage>
</organism>
<comment type="caution">
    <text evidence="3">The sequence shown here is derived from an EMBL/GenBank/DDBJ whole genome shotgun (WGS) entry which is preliminary data.</text>
</comment>
<dbReference type="EMBL" id="QOIP01000006">
    <property type="protein sequence ID" value="RLU21468.1"/>
    <property type="molecule type" value="Genomic_DNA"/>
</dbReference>
<evidence type="ECO:0000256" key="1">
    <source>
        <dbReference type="SAM" id="Coils"/>
    </source>
</evidence>
<feature type="coiled-coil region" evidence="1">
    <location>
        <begin position="59"/>
        <end position="232"/>
    </location>
</feature>
<protein>
    <submittedName>
        <fullName evidence="3">Uncharacterized protein</fullName>
    </submittedName>
</protein>
<feature type="coiled-coil region" evidence="1">
    <location>
        <begin position="256"/>
        <end position="297"/>
    </location>
</feature>
<reference evidence="3" key="2">
    <citation type="submission" date="2018-07" db="EMBL/GenBank/DDBJ databases">
        <authorList>
            <person name="Mckenzie S.K."/>
            <person name="Kronauer D.J.C."/>
        </authorList>
    </citation>
    <scope>NUCLEOTIDE SEQUENCE</scope>
    <source>
        <strain evidence="3">Clonal line C1</strain>
    </source>
</reference>
<evidence type="ECO:0000256" key="2">
    <source>
        <dbReference type="SAM" id="MobiDB-lite"/>
    </source>
</evidence>
<dbReference type="Proteomes" id="UP000279307">
    <property type="component" value="Chromosome 6"/>
</dbReference>
<proteinExistence type="predicted"/>
<evidence type="ECO:0000313" key="3">
    <source>
        <dbReference type="EMBL" id="RLU21468.1"/>
    </source>
</evidence>
<accession>A0A3L8DNT7</accession>
<dbReference type="AlphaFoldDB" id="A0A3L8DNT7"/>
<keyword evidence="1" id="KW-0175">Coiled coil</keyword>